<organism evidence="5 6">
    <name type="scientific">Heterostelium pallidum (strain ATCC 26659 / Pp 5 / PN500)</name>
    <name type="common">Cellular slime mold</name>
    <name type="synonym">Polysphondylium pallidum</name>
    <dbReference type="NCBI Taxonomy" id="670386"/>
    <lineage>
        <taxon>Eukaryota</taxon>
        <taxon>Amoebozoa</taxon>
        <taxon>Evosea</taxon>
        <taxon>Eumycetozoa</taxon>
        <taxon>Dictyostelia</taxon>
        <taxon>Acytosteliales</taxon>
        <taxon>Acytosteliaceae</taxon>
        <taxon>Heterostelium</taxon>
    </lineage>
</organism>
<dbReference type="AlphaFoldDB" id="D3BMS6"/>
<comment type="caution">
    <text evidence="5">The sequence shown here is derived from an EMBL/GenBank/DDBJ whole genome shotgun (WGS) entry which is preliminary data.</text>
</comment>
<dbReference type="InterPro" id="IPR012676">
    <property type="entry name" value="TGS-like"/>
</dbReference>
<evidence type="ECO:0000313" key="6">
    <source>
        <dbReference type="Proteomes" id="UP000001396"/>
    </source>
</evidence>
<dbReference type="InterPro" id="IPR031662">
    <property type="entry name" value="GTP-binding_2"/>
</dbReference>
<proteinExistence type="predicted"/>
<name>D3BMS6_HETP5</name>
<evidence type="ECO:0000256" key="2">
    <source>
        <dbReference type="ARBA" id="ARBA00023134"/>
    </source>
</evidence>
<feature type="domain" description="OBG-type G" evidence="3">
    <location>
        <begin position="63"/>
        <end position="288"/>
    </location>
</feature>
<feature type="domain" description="TGS" evidence="4">
    <location>
        <begin position="288"/>
        <end position="369"/>
    </location>
</feature>
<gene>
    <name evidence="5" type="ORF">PPL_12499</name>
</gene>
<dbReference type="NCBIfam" id="TIGR00231">
    <property type="entry name" value="small_GTP"/>
    <property type="match status" value="1"/>
</dbReference>
<dbReference type="InterPro" id="IPR027417">
    <property type="entry name" value="P-loop_NTPase"/>
</dbReference>
<dbReference type="FunCoup" id="D3BMS6">
    <property type="interactions" value="1051"/>
</dbReference>
<dbReference type="InterPro" id="IPR004095">
    <property type="entry name" value="TGS"/>
</dbReference>
<dbReference type="InterPro" id="IPR012675">
    <property type="entry name" value="Beta-grasp_dom_sf"/>
</dbReference>
<dbReference type="Gene3D" id="3.40.50.300">
    <property type="entry name" value="P-loop containing nucleotide triphosphate hydrolases"/>
    <property type="match status" value="1"/>
</dbReference>
<dbReference type="RefSeq" id="XP_020429417.1">
    <property type="nucleotide sequence ID" value="XM_020583230.1"/>
</dbReference>
<dbReference type="InterPro" id="IPR006073">
    <property type="entry name" value="GTP-bd"/>
</dbReference>
<dbReference type="GO" id="GO:0003924">
    <property type="term" value="F:GTPase activity"/>
    <property type="evidence" value="ECO:0007669"/>
    <property type="project" value="InterPro"/>
</dbReference>
<dbReference type="InterPro" id="IPR031167">
    <property type="entry name" value="G_OBG"/>
</dbReference>
<dbReference type="SUPFAM" id="SSF81271">
    <property type="entry name" value="TGS-like"/>
    <property type="match status" value="1"/>
</dbReference>
<evidence type="ECO:0000259" key="4">
    <source>
        <dbReference type="PROSITE" id="PS51880"/>
    </source>
</evidence>
<sequence>MGILEKIKDIESEMARTQKNKATEHHLGMLKAKLARLRQQLLEPPKSSGKTGEGFEVLKSGDARVALIGFPSVGKSTILSKLTSTQSAQAEYEFTTLTCIPGVIQYHGARIQLLDTPGIIEGASQGRGRGKQVISVARTADLILMMLDSTKGEIQKRLLEEELEAIGIRLNSQPPNIYFKQKTAGGVNFTATVGLTKITEKLAKSILHEYKIFNCDLVVRCDPTVDELIDAIEGRRSYIRCLYVYNKVDQLSMEEVDRLARLPNSVVISCNLNLNLDYLLDKIWEYLSLVRVYTKKRGGNYHQHFAPDFNDAVILRSGATVEHVCGYLHKELANQFKYGLVWGVSAKHCPQRVGLAHPLEDEDVIQIVKK</sequence>
<keyword evidence="6" id="KW-1185">Reference proteome</keyword>
<dbReference type="Pfam" id="PF16897">
    <property type="entry name" value="MMR_HSR1_Xtn"/>
    <property type="match status" value="1"/>
</dbReference>
<dbReference type="PROSITE" id="PS51880">
    <property type="entry name" value="TGS"/>
    <property type="match status" value="1"/>
</dbReference>
<dbReference type="CDD" id="cd17231">
    <property type="entry name" value="TGS_DRG2"/>
    <property type="match status" value="1"/>
</dbReference>
<keyword evidence="2" id="KW-0342">GTP-binding</keyword>
<dbReference type="Pfam" id="PF01926">
    <property type="entry name" value="MMR_HSR1"/>
    <property type="match status" value="1"/>
</dbReference>
<dbReference type="GO" id="GO:0005525">
    <property type="term" value="F:GTP binding"/>
    <property type="evidence" value="ECO:0007669"/>
    <property type="project" value="UniProtKB-KW"/>
</dbReference>
<dbReference type="Proteomes" id="UP000001396">
    <property type="component" value="Unassembled WGS sequence"/>
</dbReference>
<dbReference type="SUPFAM" id="SSF52540">
    <property type="entry name" value="P-loop containing nucleoside triphosphate hydrolases"/>
    <property type="match status" value="1"/>
</dbReference>
<evidence type="ECO:0000256" key="1">
    <source>
        <dbReference type="ARBA" id="ARBA00022741"/>
    </source>
</evidence>
<dbReference type="Pfam" id="PF02824">
    <property type="entry name" value="TGS"/>
    <property type="match status" value="1"/>
</dbReference>
<keyword evidence="1" id="KW-0547">Nucleotide-binding</keyword>
<dbReference type="CDD" id="cd01896">
    <property type="entry name" value="DRG"/>
    <property type="match status" value="1"/>
</dbReference>
<dbReference type="GeneID" id="31367966"/>
<accession>D3BMS6</accession>
<dbReference type="STRING" id="670386.D3BMS6"/>
<dbReference type="InParanoid" id="D3BMS6"/>
<protein>
    <submittedName>
        <fullName evidence="5">Developmentally regulated GTP-binding protein 2</fullName>
    </submittedName>
</protein>
<dbReference type="InterPro" id="IPR045001">
    <property type="entry name" value="DRG"/>
</dbReference>
<dbReference type="InterPro" id="IPR005225">
    <property type="entry name" value="Small_GTP-bd"/>
</dbReference>
<dbReference type="PROSITE" id="PS51710">
    <property type="entry name" value="G_OBG"/>
    <property type="match status" value="1"/>
</dbReference>
<dbReference type="FunFam" id="3.40.50.300:FF:000740">
    <property type="entry name" value="Putative GTP-binding protein 1"/>
    <property type="match status" value="1"/>
</dbReference>
<dbReference type="Gene3D" id="3.10.20.30">
    <property type="match status" value="1"/>
</dbReference>
<evidence type="ECO:0000313" key="5">
    <source>
        <dbReference type="EMBL" id="EFA77288.1"/>
    </source>
</evidence>
<dbReference type="PRINTS" id="PR00326">
    <property type="entry name" value="GTP1OBG"/>
</dbReference>
<dbReference type="PANTHER" id="PTHR43127">
    <property type="entry name" value="DEVELOPMENTALLY-REGULATED GTP-BINDING PROTEIN 2"/>
    <property type="match status" value="1"/>
</dbReference>
<dbReference type="OMA" id="DVCDQVH"/>
<reference evidence="5 6" key="1">
    <citation type="journal article" date="2011" name="Genome Res.">
        <title>Phylogeny-wide analysis of social amoeba genomes highlights ancient origins for complex intercellular communication.</title>
        <authorList>
            <person name="Heidel A.J."/>
            <person name="Lawal H.M."/>
            <person name="Felder M."/>
            <person name="Schilde C."/>
            <person name="Helps N.R."/>
            <person name="Tunggal B."/>
            <person name="Rivero F."/>
            <person name="John U."/>
            <person name="Schleicher M."/>
            <person name="Eichinger L."/>
            <person name="Platzer M."/>
            <person name="Noegel A.A."/>
            <person name="Schaap P."/>
            <person name="Gloeckner G."/>
        </authorList>
    </citation>
    <scope>NUCLEOTIDE SEQUENCE [LARGE SCALE GENOMIC DNA]</scope>
    <source>
        <strain evidence="6">ATCC 26659 / Pp 5 / PN500</strain>
    </source>
</reference>
<dbReference type="FunFam" id="3.10.20.30:FF:000003">
    <property type="entry name" value="Developmentally-regulated GTP-binding protein 1"/>
    <property type="match status" value="1"/>
</dbReference>
<evidence type="ECO:0000259" key="3">
    <source>
        <dbReference type="PROSITE" id="PS51710"/>
    </source>
</evidence>
<dbReference type="EMBL" id="ADBJ01000043">
    <property type="protein sequence ID" value="EFA77288.1"/>
    <property type="molecule type" value="Genomic_DNA"/>
</dbReference>